<keyword evidence="2" id="KW-1185">Reference proteome</keyword>
<evidence type="ECO:0000313" key="2">
    <source>
        <dbReference type="Proteomes" id="UP001632038"/>
    </source>
</evidence>
<dbReference type="Proteomes" id="UP001632038">
    <property type="component" value="Unassembled WGS sequence"/>
</dbReference>
<accession>A0ABD3DWW7</accession>
<dbReference type="InterPro" id="IPR022251">
    <property type="entry name" value="DUF3774_wound-induced"/>
</dbReference>
<dbReference type="EMBL" id="JAVIJP010000013">
    <property type="protein sequence ID" value="KAL3645424.1"/>
    <property type="molecule type" value="Genomic_DNA"/>
</dbReference>
<evidence type="ECO:0000313" key="1">
    <source>
        <dbReference type="EMBL" id="KAL3645424.1"/>
    </source>
</evidence>
<dbReference type="AlphaFoldDB" id="A0ABD3DWW7"/>
<sequence>MSHMNMLWVAAGAAVMNGHSDQGQKLKSGLKSFNHGKKRFLSPGGDASDLRPVSGVLNSDVGGFLGGVGEEKRRQSEDSLRQVMYLSCWGQS</sequence>
<reference evidence="2" key="1">
    <citation type="journal article" date="2024" name="IScience">
        <title>Strigolactones Initiate the Formation of Haustorium-like Structures in Castilleja.</title>
        <authorList>
            <person name="Buerger M."/>
            <person name="Peterson D."/>
            <person name="Chory J."/>
        </authorList>
    </citation>
    <scope>NUCLEOTIDE SEQUENCE [LARGE SCALE GENOMIC DNA]</scope>
</reference>
<dbReference type="Pfam" id="PF12609">
    <property type="entry name" value="DUF3774"/>
    <property type="match status" value="1"/>
</dbReference>
<name>A0ABD3DWW7_9LAMI</name>
<comment type="caution">
    <text evidence="1">The sequence shown here is derived from an EMBL/GenBank/DDBJ whole genome shotgun (WGS) entry which is preliminary data.</text>
</comment>
<proteinExistence type="predicted"/>
<organism evidence="1 2">
    <name type="scientific">Castilleja foliolosa</name>
    <dbReference type="NCBI Taxonomy" id="1961234"/>
    <lineage>
        <taxon>Eukaryota</taxon>
        <taxon>Viridiplantae</taxon>
        <taxon>Streptophyta</taxon>
        <taxon>Embryophyta</taxon>
        <taxon>Tracheophyta</taxon>
        <taxon>Spermatophyta</taxon>
        <taxon>Magnoliopsida</taxon>
        <taxon>eudicotyledons</taxon>
        <taxon>Gunneridae</taxon>
        <taxon>Pentapetalae</taxon>
        <taxon>asterids</taxon>
        <taxon>lamiids</taxon>
        <taxon>Lamiales</taxon>
        <taxon>Orobanchaceae</taxon>
        <taxon>Pedicularideae</taxon>
        <taxon>Castillejinae</taxon>
        <taxon>Castilleja</taxon>
    </lineage>
</organism>
<gene>
    <name evidence="1" type="ORF">CASFOL_010604</name>
</gene>
<dbReference type="PANTHER" id="PTHR33090">
    <property type="entry name" value="DUF3774 DOMAIN PROTEIN-RELATED"/>
    <property type="match status" value="1"/>
</dbReference>
<protein>
    <submittedName>
        <fullName evidence="1">Uncharacterized protein</fullName>
    </submittedName>
</protein>